<dbReference type="CDD" id="cd17321">
    <property type="entry name" value="MFS_MMR_MDR_like"/>
    <property type="match status" value="1"/>
</dbReference>
<evidence type="ECO:0000313" key="10">
    <source>
        <dbReference type="Proteomes" id="UP000183315"/>
    </source>
</evidence>
<keyword evidence="5 7" id="KW-1133">Transmembrane helix</keyword>
<keyword evidence="6 7" id="KW-0472">Membrane</keyword>
<feature type="transmembrane region" description="Helical" evidence="7">
    <location>
        <begin position="339"/>
        <end position="360"/>
    </location>
</feature>
<dbReference type="InterPro" id="IPR011701">
    <property type="entry name" value="MFS"/>
</dbReference>
<feature type="transmembrane region" description="Helical" evidence="7">
    <location>
        <begin position="147"/>
        <end position="168"/>
    </location>
</feature>
<feature type="transmembrane region" description="Helical" evidence="7">
    <location>
        <begin position="60"/>
        <end position="79"/>
    </location>
</feature>
<sequence length="470" mass="48308">MADSPPARDAGAPSATRTQITVLWIAILGSFVAFLDGSIVTVALPAIARDLGGGVALQQWVVDAYLITLGALILVAGSLSDQFGRLRVLTVGLIGFGAMSVLIALAPTGPVLIGARLLQGVAGALLVPSSLALIMSTFRGAAQAKAIGTWTGATTGAFVAGPVLGGLLTDYASWRWAFAINVLPIAATLLLVARLDHPDTRRENASVDYAGAILCTVGLGAAVFALVEEPHLGWSDPAIWGSAAIGVIATAAFLRRQATARDPMLPLSLFRARNFAWGNLTTWFAYGALALNGFIVSVYLQQGAGLSATAAGLTELPITVLMILFSSRVGTLGARFGPRIFMTVGPLVMAVGSFMLVAISEDFDYWTQALPGIVVFGIGLTLMVAPLTSAILGAIESERSGIASAVNNAVARIAGLVAIALIGTIVGGELDLDGFHRATIVAGGFMLLAGAISWIGIRNDAFAADDAPAT</sequence>
<feature type="transmembrane region" description="Helical" evidence="7">
    <location>
        <begin position="238"/>
        <end position="254"/>
    </location>
</feature>
<accession>A0A1H6ZKX1</accession>
<evidence type="ECO:0000256" key="5">
    <source>
        <dbReference type="ARBA" id="ARBA00022989"/>
    </source>
</evidence>
<keyword evidence="10" id="KW-1185">Reference proteome</keyword>
<feature type="transmembrane region" description="Helical" evidence="7">
    <location>
        <begin position="86"/>
        <end position="105"/>
    </location>
</feature>
<dbReference type="InterPro" id="IPR020846">
    <property type="entry name" value="MFS_dom"/>
</dbReference>
<dbReference type="eggNOG" id="COG0477">
    <property type="taxonomic scope" value="Bacteria"/>
</dbReference>
<reference evidence="10" key="1">
    <citation type="submission" date="2016-10" db="EMBL/GenBank/DDBJ databases">
        <authorList>
            <person name="Varghese N."/>
        </authorList>
    </citation>
    <scope>NUCLEOTIDE SEQUENCE [LARGE SCALE GENOMIC DNA]</scope>
    <source>
        <strain evidence="10">DSM 24868</strain>
    </source>
</reference>
<feature type="transmembrane region" description="Helical" evidence="7">
    <location>
        <begin position="117"/>
        <end position="135"/>
    </location>
</feature>
<dbReference type="Gene3D" id="1.20.1250.20">
    <property type="entry name" value="MFS general substrate transporter like domains"/>
    <property type="match status" value="1"/>
</dbReference>
<dbReference type="InterPro" id="IPR036259">
    <property type="entry name" value="MFS_trans_sf"/>
</dbReference>
<keyword evidence="2" id="KW-0813">Transport</keyword>
<gene>
    <name evidence="9" type="ORF">SAMN05421637_2128</name>
</gene>
<dbReference type="GO" id="GO:0005886">
    <property type="term" value="C:plasma membrane"/>
    <property type="evidence" value="ECO:0007669"/>
    <property type="project" value="UniProtKB-SubCell"/>
</dbReference>
<dbReference type="SUPFAM" id="SSF103473">
    <property type="entry name" value="MFS general substrate transporter"/>
    <property type="match status" value="1"/>
</dbReference>
<feature type="transmembrane region" description="Helical" evidence="7">
    <location>
        <begin position="438"/>
        <end position="457"/>
    </location>
</feature>
<evidence type="ECO:0000256" key="1">
    <source>
        <dbReference type="ARBA" id="ARBA00004651"/>
    </source>
</evidence>
<keyword evidence="3" id="KW-1003">Cell membrane</keyword>
<dbReference type="NCBIfam" id="TIGR00711">
    <property type="entry name" value="efflux_EmrB"/>
    <property type="match status" value="1"/>
</dbReference>
<protein>
    <submittedName>
        <fullName evidence="9">Drug resistance transporter, EmrB/QacA subfamily</fullName>
    </submittedName>
</protein>
<dbReference type="Gene3D" id="1.20.1720.10">
    <property type="entry name" value="Multidrug resistance protein D"/>
    <property type="match status" value="1"/>
</dbReference>
<feature type="transmembrane region" description="Helical" evidence="7">
    <location>
        <begin position="174"/>
        <end position="195"/>
    </location>
</feature>
<comment type="subcellular location">
    <subcellularLocation>
        <location evidence="1">Cell membrane</location>
        <topology evidence="1">Multi-pass membrane protein</topology>
    </subcellularLocation>
</comment>
<dbReference type="OrthoDB" id="7375466at2"/>
<feature type="transmembrane region" description="Helical" evidence="7">
    <location>
        <begin position="21"/>
        <end position="48"/>
    </location>
</feature>
<proteinExistence type="predicted"/>
<dbReference type="EMBL" id="FNZI01000004">
    <property type="protein sequence ID" value="SEJ52197.1"/>
    <property type="molecule type" value="Genomic_DNA"/>
</dbReference>
<dbReference type="GO" id="GO:0022857">
    <property type="term" value="F:transmembrane transporter activity"/>
    <property type="evidence" value="ECO:0007669"/>
    <property type="project" value="InterPro"/>
</dbReference>
<evidence type="ECO:0000313" key="9">
    <source>
        <dbReference type="EMBL" id="SEJ52197.1"/>
    </source>
</evidence>
<dbReference type="Proteomes" id="UP000183315">
    <property type="component" value="Unassembled WGS sequence"/>
</dbReference>
<dbReference type="RefSeq" id="WP_042216063.1">
    <property type="nucleotide sequence ID" value="NZ_BBLU01000015.1"/>
</dbReference>
<evidence type="ECO:0000256" key="4">
    <source>
        <dbReference type="ARBA" id="ARBA00022692"/>
    </source>
</evidence>
<feature type="transmembrane region" description="Helical" evidence="7">
    <location>
        <begin position="372"/>
        <end position="393"/>
    </location>
</feature>
<evidence type="ECO:0000256" key="7">
    <source>
        <dbReference type="SAM" id="Phobius"/>
    </source>
</evidence>
<evidence type="ECO:0000256" key="6">
    <source>
        <dbReference type="ARBA" id="ARBA00023136"/>
    </source>
</evidence>
<feature type="domain" description="Major facilitator superfamily (MFS) profile" evidence="8">
    <location>
        <begin position="22"/>
        <end position="461"/>
    </location>
</feature>
<evidence type="ECO:0000259" key="8">
    <source>
        <dbReference type="PROSITE" id="PS50850"/>
    </source>
</evidence>
<dbReference type="InterPro" id="IPR004638">
    <property type="entry name" value="EmrB-like"/>
</dbReference>
<feature type="transmembrane region" description="Helical" evidence="7">
    <location>
        <begin position="405"/>
        <end position="426"/>
    </location>
</feature>
<dbReference type="Pfam" id="PF07690">
    <property type="entry name" value="MFS_1"/>
    <property type="match status" value="1"/>
</dbReference>
<evidence type="ECO:0000256" key="2">
    <source>
        <dbReference type="ARBA" id="ARBA00022448"/>
    </source>
</evidence>
<feature type="transmembrane region" description="Helical" evidence="7">
    <location>
        <begin position="207"/>
        <end position="226"/>
    </location>
</feature>
<dbReference type="STRING" id="1043493.SAMN05421637_2128"/>
<evidence type="ECO:0000256" key="3">
    <source>
        <dbReference type="ARBA" id="ARBA00022475"/>
    </source>
</evidence>
<name>A0A1H6ZKX1_9MICO</name>
<keyword evidence="4 7" id="KW-0812">Transmembrane</keyword>
<dbReference type="PANTHER" id="PTHR42718:SF42">
    <property type="entry name" value="EXPORT PROTEIN"/>
    <property type="match status" value="1"/>
</dbReference>
<dbReference type="AlphaFoldDB" id="A0A1H6ZKX1"/>
<organism evidence="9 10">
    <name type="scientific">Demequina mangrovi</name>
    <dbReference type="NCBI Taxonomy" id="1043493"/>
    <lineage>
        <taxon>Bacteria</taxon>
        <taxon>Bacillati</taxon>
        <taxon>Actinomycetota</taxon>
        <taxon>Actinomycetes</taxon>
        <taxon>Micrococcales</taxon>
        <taxon>Demequinaceae</taxon>
        <taxon>Demequina</taxon>
    </lineage>
</organism>
<dbReference type="PROSITE" id="PS50850">
    <property type="entry name" value="MFS"/>
    <property type="match status" value="1"/>
</dbReference>
<feature type="transmembrane region" description="Helical" evidence="7">
    <location>
        <begin position="306"/>
        <end position="327"/>
    </location>
</feature>
<feature type="transmembrane region" description="Helical" evidence="7">
    <location>
        <begin position="275"/>
        <end position="300"/>
    </location>
</feature>
<dbReference type="PANTHER" id="PTHR42718">
    <property type="entry name" value="MAJOR FACILITATOR SUPERFAMILY MULTIDRUG TRANSPORTER MFSC"/>
    <property type="match status" value="1"/>
</dbReference>